<evidence type="ECO:0000256" key="1">
    <source>
        <dbReference type="ARBA" id="ARBA00004613"/>
    </source>
</evidence>
<gene>
    <name evidence="7" type="ORF">PIIN_08983</name>
</gene>
<evidence type="ECO:0000313" key="8">
    <source>
        <dbReference type="Proteomes" id="UP000007148"/>
    </source>
</evidence>
<evidence type="ECO:0000256" key="2">
    <source>
        <dbReference type="ARBA" id="ARBA00005679"/>
    </source>
</evidence>
<dbReference type="PANTHER" id="PTHR13234:SF8">
    <property type="entry name" value="GAMMA-INTERFERON-INDUCIBLE LYSOSOMAL THIOL REDUCTASE"/>
    <property type="match status" value="1"/>
</dbReference>
<evidence type="ECO:0000256" key="5">
    <source>
        <dbReference type="ARBA" id="ARBA00023180"/>
    </source>
</evidence>
<keyword evidence="5" id="KW-0325">Glycoprotein</keyword>
<dbReference type="HOGENOM" id="CLU_072148_2_1_1"/>
<name>G4TUK3_SERID</name>
<dbReference type="OMA" id="GPTECIG"/>
<evidence type="ECO:0000256" key="3">
    <source>
        <dbReference type="ARBA" id="ARBA00022525"/>
    </source>
</evidence>
<dbReference type="Pfam" id="PF03227">
    <property type="entry name" value="GILT"/>
    <property type="match status" value="1"/>
</dbReference>
<dbReference type="InterPro" id="IPR004911">
    <property type="entry name" value="Interferon-induced_GILT"/>
</dbReference>
<feature type="chain" id="PRO_5003468809" evidence="6">
    <location>
        <begin position="25"/>
        <end position="263"/>
    </location>
</feature>
<dbReference type="GO" id="GO:0005576">
    <property type="term" value="C:extracellular region"/>
    <property type="evidence" value="ECO:0007669"/>
    <property type="project" value="UniProtKB-SubCell"/>
</dbReference>
<accession>G4TUK3</accession>
<evidence type="ECO:0000313" key="7">
    <source>
        <dbReference type="EMBL" id="CCA74996.1"/>
    </source>
</evidence>
<keyword evidence="4 6" id="KW-0732">Signal</keyword>
<dbReference type="PANTHER" id="PTHR13234">
    <property type="entry name" value="GAMMA-INTERFERON INDUCIBLE LYSOSOMAL THIOL REDUCTASE GILT"/>
    <property type="match status" value="1"/>
</dbReference>
<dbReference type="eggNOG" id="ENOG502S45F">
    <property type="taxonomic scope" value="Eukaryota"/>
</dbReference>
<dbReference type="EMBL" id="CAFZ01000383">
    <property type="protein sequence ID" value="CCA74996.1"/>
    <property type="molecule type" value="Genomic_DNA"/>
</dbReference>
<dbReference type="GO" id="GO:0016671">
    <property type="term" value="F:oxidoreductase activity, acting on a sulfur group of donors, disulfide as acceptor"/>
    <property type="evidence" value="ECO:0007669"/>
    <property type="project" value="InterPro"/>
</dbReference>
<reference evidence="7 8" key="1">
    <citation type="journal article" date="2011" name="PLoS Pathog.">
        <title>Endophytic Life Strategies Decoded by Genome and Transcriptome Analyses of the Mutualistic Root Symbiont Piriformospora indica.</title>
        <authorList>
            <person name="Zuccaro A."/>
            <person name="Lahrmann U."/>
            <person name="Guldener U."/>
            <person name="Langen G."/>
            <person name="Pfiffi S."/>
            <person name="Biedenkopf D."/>
            <person name="Wong P."/>
            <person name="Samans B."/>
            <person name="Grimm C."/>
            <person name="Basiewicz M."/>
            <person name="Murat C."/>
            <person name="Martin F."/>
            <person name="Kogel K.H."/>
        </authorList>
    </citation>
    <scope>NUCLEOTIDE SEQUENCE [LARGE SCALE GENOMIC DNA]</scope>
    <source>
        <strain evidence="7 8">DSM 11827</strain>
    </source>
</reference>
<dbReference type="STRING" id="1109443.G4TUK3"/>
<dbReference type="PROSITE" id="PS51257">
    <property type="entry name" value="PROKAR_LIPOPROTEIN"/>
    <property type="match status" value="1"/>
</dbReference>
<keyword evidence="8" id="KW-1185">Reference proteome</keyword>
<evidence type="ECO:0000256" key="6">
    <source>
        <dbReference type="SAM" id="SignalP"/>
    </source>
</evidence>
<dbReference type="Proteomes" id="UP000007148">
    <property type="component" value="Unassembled WGS sequence"/>
</dbReference>
<proteinExistence type="inferred from homology"/>
<feature type="signal peptide" evidence="6">
    <location>
        <begin position="1"/>
        <end position="24"/>
    </location>
</feature>
<keyword evidence="3" id="KW-0964">Secreted</keyword>
<sequence>MVGKLAVTFIVLLQACGFSSSVSSSPNLFKNDQMPLTSAASEEIRVPVLLGVMSNCPDALYCERVFNDVLSQVGPLVELDVTYIARVNASEPTYGVTCRHGENECRGNVQQLCAIRSTRSSSPLNLQAMSREYDEPSWRTWWSFITCQNAGGRYAPGKEDIAKQCARSVGLPWVDVEYPGGASKLGVGSCFHNEVIARTLLLQSVERTRAMGITNSCTVFINGVKTCIRDDDKWKDCKAGKGSVDDFVKLIHKEHKRLNRKSP</sequence>
<dbReference type="AlphaFoldDB" id="G4TUK3"/>
<protein>
    <submittedName>
        <fullName evidence="7">Uncharacterized protein</fullName>
    </submittedName>
</protein>
<evidence type="ECO:0000256" key="4">
    <source>
        <dbReference type="ARBA" id="ARBA00022729"/>
    </source>
</evidence>
<comment type="caution">
    <text evidence="7">The sequence shown here is derived from an EMBL/GenBank/DDBJ whole genome shotgun (WGS) entry which is preliminary data.</text>
</comment>
<comment type="similarity">
    <text evidence="2">Belongs to the GILT family.</text>
</comment>
<dbReference type="InParanoid" id="G4TUK3"/>
<dbReference type="OrthoDB" id="958254at2759"/>
<comment type="subcellular location">
    <subcellularLocation>
        <location evidence="1">Secreted</location>
    </subcellularLocation>
</comment>
<organism evidence="7 8">
    <name type="scientific">Serendipita indica (strain DSM 11827)</name>
    <name type="common">Root endophyte fungus</name>
    <name type="synonym">Piriformospora indica</name>
    <dbReference type="NCBI Taxonomy" id="1109443"/>
    <lineage>
        <taxon>Eukaryota</taxon>
        <taxon>Fungi</taxon>
        <taxon>Dikarya</taxon>
        <taxon>Basidiomycota</taxon>
        <taxon>Agaricomycotina</taxon>
        <taxon>Agaricomycetes</taxon>
        <taxon>Sebacinales</taxon>
        <taxon>Serendipitaceae</taxon>
        <taxon>Serendipita</taxon>
    </lineage>
</organism>